<keyword evidence="2" id="KW-0804">Transcription</keyword>
<evidence type="ECO:0000313" key="5">
    <source>
        <dbReference type="Proteomes" id="UP000294746"/>
    </source>
</evidence>
<dbReference type="GO" id="GO:0006355">
    <property type="term" value="P:regulation of DNA-templated transcription"/>
    <property type="evidence" value="ECO:0007669"/>
    <property type="project" value="InterPro"/>
</dbReference>
<dbReference type="InterPro" id="IPR016032">
    <property type="entry name" value="Sig_transdc_resp-reg_C-effctor"/>
</dbReference>
<dbReference type="Proteomes" id="UP000294746">
    <property type="component" value="Unassembled WGS sequence"/>
</dbReference>
<comment type="caution">
    <text evidence="4">The sequence shown here is derived from an EMBL/GenBank/DDBJ whole genome shotgun (WGS) entry which is preliminary data.</text>
</comment>
<proteinExistence type="predicted"/>
<dbReference type="InterPro" id="IPR000792">
    <property type="entry name" value="Tscrpt_reg_LuxR_C"/>
</dbReference>
<dbReference type="RefSeq" id="WP_243649475.1">
    <property type="nucleotide sequence ID" value="NZ_SLXV01000017.1"/>
</dbReference>
<dbReference type="EMBL" id="SLXV01000017">
    <property type="protein sequence ID" value="TCP68344.1"/>
    <property type="molecule type" value="Genomic_DNA"/>
</dbReference>
<reference evidence="4 5" key="1">
    <citation type="submission" date="2019-03" db="EMBL/GenBank/DDBJ databases">
        <title>Genomic Encyclopedia of Type Strains, Phase IV (KMG-IV): sequencing the most valuable type-strain genomes for metagenomic binning, comparative biology and taxonomic classification.</title>
        <authorList>
            <person name="Goeker M."/>
        </authorList>
    </citation>
    <scope>NUCLEOTIDE SEQUENCE [LARGE SCALE GENOMIC DNA]</scope>
    <source>
        <strain evidence="4 5">DSM 46831</strain>
    </source>
</reference>
<evidence type="ECO:0000256" key="1">
    <source>
        <dbReference type="ARBA" id="ARBA00023015"/>
    </source>
</evidence>
<dbReference type="InterPro" id="IPR036388">
    <property type="entry name" value="WH-like_DNA-bd_sf"/>
</dbReference>
<evidence type="ECO:0000256" key="2">
    <source>
        <dbReference type="ARBA" id="ARBA00023163"/>
    </source>
</evidence>
<name>A0A4R2RXV7_9BACL</name>
<protein>
    <submittedName>
        <fullName evidence="4">Regulatory LuxR family protein</fullName>
    </submittedName>
</protein>
<gene>
    <name evidence="4" type="ORF">EDD57_11731</name>
</gene>
<dbReference type="Pfam" id="PF00196">
    <property type="entry name" value="GerE"/>
    <property type="match status" value="1"/>
</dbReference>
<evidence type="ECO:0000313" key="4">
    <source>
        <dbReference type="EMBL" id="TCP68344.1"/>
    </source>
</evidence>
<dbReference type="SUPFAM" id="SSF46894">
    <property type="entry name" value="C-terminal effector domain of the bipartite response regulators"/>
    <property type="match status" value="1"/>
</dbReference>
<dbReference type="PROSITE" id="PS50043">
    <property type="entry name" value="HTH_LUXR_2"/>
    <property type="match status" value="1"/>
</dbReference>
<organism evidence="4 5">
    <name type="scientific">Baia soyae</name>
    <dbReference type="NCBI Taxonomy" id="1544746"/>
    <lineage>
        <taxon>Bacteria</taxon>
        <taxon>Bacillati</taxon>
        <taxon>Bacillota</taxon>
        <taxon>Bacilli</taxon>
        <taxon>Bacillales</taxon>
        <taxon>Thermoactinomycetaceae</taxon>
        <taxon>Baia</taxon>
    </lineage>
</organism>
<accession>A0A4R2RXV7</accession>
<dbReference type="Gene3D" id="1.10.10.10">
    <property type="entry name" value="Winged helix-like DNA-binding domain superfamily/Winged helix DNA-binding domain"/>
    <property type="match status" value="1"/>
</dbReference>
<dbReference type="GO" id="GO:0003677">
    <property type="term" value="F:DNA binding"/>
    <property type="evidence" value="ECO:0007669"/>
    <property type="project" value="InterPro"/>
</dbReference>
<evidence type="ECO:0000259" key="3">
    <source>
        <dbReference type="PROSITE" id="PS50043"/>
    </source>
</evidence>
<dbReference type="SMART" id="SM00421">
    <property type="entry name" value="HTH_LUXR"/>
    <property type="match status" value="1"/>
</dbReference>
<keyword evidence="1" id="KW-0805">Transcription regulation</keyword>
<dbReference type="AlphaFoldDB" id="A0A4R2RXV7"/>
<feature type="domain" description="HTH luxR-type" evidence="3">
    <location>
        <begin position="1"/>
        <end position="68"/>
    </location>
</feature>
<sequence>MLSDMKPMEFSELECKIIQMIIQEMPNKEIARELHCSQRMIEYRIQGIAKKMGVSTKIGIVAGAFRSGFAS</sequence>
<keyword evidence="5" id="KW-1185">Reference proteome</keyword>